<dbReference type="AlphaFoldDB" id="A0A7L6N3F5"/>
<dbReference type="RefSeq" id="WP_312032465.1">
    <property type="nucleotide sequence ID" value="NZ_CP051151.1"/>
</dbReference>
<dbReference type="KEGG" id="tbk:HF295_03500"/>
<evidence type="ECO:0000313" key="8">
    <source>
        <dbReference type="Proteomes" id="UP000512167"/>
    </source>
</evidence>
<feature type="transmembrane region" description="Helical" evidence="6">
    <location>
        <begin position="175"/>
        <end position="194"/>
    </location>
</feature>
<dbReference type="Proteomes" id="UP000512167">
    <property type="component" value="Chromosome"/>
</dbReference>
<dbReference type="PANTHER" id="PTHR35791">
    <property type="entry name" value="UPF0754 MEMBRANE PROTEIN YHEB"/>
    <property type="match status" value="1"/>
</dbReference>
<evidence type="ECO:0000256" key="2">
    <source>
        <dbReference type="ARBA" id="ARBA00008053"/>
    </source>
</evidence>
<dbReference type="Pfam" id="PF04286">
    <property type="entry name" value="DUF445"/>
    <property type="match status" value="1"/>
</dbReference>
<gene>
    <name evidence="7" type="ORF">HF295_03500</name>
</gene>
<keyword evidence="3 6" id="KW-0812">Transmembrane</keyword>
<evidence type="ECO:0000256" key="6">
    <source>
        <dbReference type="SAM" id="Phobius"/>
    </source>
</evidence>
<comment type="subcellular location">
    <subcellularLocation>
        <location evidence="1">Endomembrane system</location>
    </subcellularLocation>
</comment>
<sequence>MEILRFILLVIIGGFIGWITNKIAIKMLFRPINPVKILGLTFQGVFPRRKDQIAISLADIIEEELLSKEVIMDQILSQDRIEEIKTKLKDKIVEKLSESIPPIASMFLGGDVKSFVKKYIDKNGDDIFNQMLDEFRTIGLENLNIHDLVKRRIDELDFVEFEKIIFGLMNKELRFVEIIGLFLGAFIGIIQYIITIFL</sequence>
<evidence type="ECO:0000313" key="7">
    <source>
        <dbReference type="EMBL" id="QLY39972.1"/>
    </source>
</evidence>
<dbReference type="InterPro" id="IPR007383">
    <property type="entry name" value="DUF445"/>
</dbReference>
<name>A0A7L6N3F5_9MOLU</name>
<dbReference type="GO" id="GO:0012505">
    <property type="term" value="C:endomembrane system"/>
    <property type="evidence" value="ECO:0007669"/>
    <property type="project" value="UniProtKB-SubCell"/>
</dbReference>
<accession>A0A7L6N3F5</accession>
<dbReference type="PANTHER" id="PTHR35791:SF1">
    <property type="entry name" value="UPF0754 MEMBRANE PROTEIN YHEB"/>
    <property type="match status" value="1"/>
</dbReference>
<evidence type="ECO:0000256" key="3">
    <source>
        <dbReference type="ARBA" id="ARBA00022692"/>
    </source>
</evidence>
<keyword evidence="4 6" id="KW-1133">Transmembrane helix</keyword>
<proteinExistence type="inferred from homology"/>
<organism evidence="7 8">
    <name type="scientific">Hujiaoplasma nucleasis</name>
    <dbReference type="NCBI Taxonomy" id="2725268"/>
    <lineage>
        <taxon>Bacteria</taxon>
        <taxon>Bacillati</taxon>
        <taxon>Mycoplasmatota</taxon>
        <taxon>Mollicutes</taxon>
        <taxon>Candidatus Izemoplasmatales</taxon>
        <taxon>Hujiaoplasmataceae</taxon>
        <taxon>Hujiaoplasma</taxon>
    </lineage>
</organism>
<evidence type="ECO:0000256" key="5">
    <source>
        <dbReference type="ARBA" id="ARBA00023136"/>
    </source>
</evidence>
<feature type="transmembrane region" description="Helical" evidence="6">
    <location>
        <begin position="6"/>
        <end position="25"/>
    </location>
</feature>
<comment type="similarity">
    <text evidence="2">Belongs to the UPF0754 family.</text>
</comment>
<dbReference type="EMBL" id="CP051151">
    <property type="protein sequence ID" value="QLY39972.1"/>
    <property type="molecule type" value="Genomic_DNA"/>
</dbReference>
<reference evidence="7 8" key="1">
    <citation type="submission" date="2020-04" db="EMBL/GenBank/DDBJ databases">
        <authorList>
            <person name="Zheng R.K."/>
            <person name="Sun C.M."/>
        </authorList>
    </citation>
    <scope>NUCLEOTIDE SEQUENCE [LARGE SCALE GENOMIC DNA]</scope>
    <source>
        <strain evidence="8">zrk29</strain>
    </source>
</reference>
<keyword evidence="5 6" id="KW-0472">Membrane</keyword>
<keyword evidence="8" id="KW-1185">Reference proteome</keyword>
<protein>
    <submittedName>
        <fullName evidence="7">DUF445 family protein</fullName>
    </submittedName>
</protein>
<evidence type="ECO:0000256" key="1">
    <source>
        <dbReference type="ARBA" id="ARBA00004308"/>
    </source>
</evidence>
<evidence type="ECO:0000256" key="4">
    <source>
        <dbReference type="ARBA" id="ARBA00022989"/>
    </source>
</evidence>